<accession>A0ABY6NUE5</accession>
<comment type="cofactor">
    <cofactor evidence="1">
        <name>Fe cation</name>
        <dbReference type="ChEBI" id="CHEBI:24875"/>
    </cofactor>
</comment>
<evidence type="ECO:0000313" key="5">
    <source>
        <dbReference type="EMBL" id="UZH56515.1"/>
    </source>
</evidence>
<feature type="region of interest" description="Disordered" evidence="4">
    <location>
        <begin position="297"/>
        <end position="320"/>
    </location>
</feature>
<protein>
    <recommendedName>
        <fullName evidence="3">ribonucleoside-diphosphate reductase</fullName>
        <ecNumber evidence="3">1.17.4.1</ecNumber>
    </recommendedName>
</protein>
<dbReference type="Proteomes" id="UP001163981">
    <property type="component" value="Chromosome"/>
</dbReference>
<dbReference type="EMBL" id="CP069620">
    <property type="protein sequence ID" value="UZH56515.1"/>
    <property type="molecule type" value="Genomic_DNA"/>
</dbReference>
<dbReference type="InterPro" id="IPR033909">
    <property type="entry name" value="RNR_small"/>
</dbReference>
<dbReference type="InterPro" id="IPR009078">
    <property type="entry name" value="Ferritin-like_SF"/>
</dbReference>
<dbReference type="RefSeq" id="WP_265165079.1">
    <property type="nucleotide sequence ID" value="NZ_CP069620.1"/>
</dbReference>
<keyword evidence="6" id="KW-1185">Reference proteome</keyword>
<organism evidence="5 6">
    <name type="scientific">Salinimicrobium tongyeongense</name>
    <dbReference type="NCBI Taxonomy" id="2809707"/>
    <lineage>
        <taxon>Bacteria</taxon>
        <taxon>Pseudomonadati</taxon>
        <taxon>Bacteroidota</taxon>
        <taxon>Flavobacteriia</taxon>
        <taxon>Flavobacteriales</taxon>
        <taxon>Flavobacteriaceae</taxon>
        <taxon>Salinimicrobium</taxon>
    </lineage>
</organism>
<dbReference type="CDD" id="cd01049">
    <property type="entry name" value="RNRR2"/>
    <property type="match status" value="1"/>
</dbReference>
<evidence type="ECO:0000256" key="1">
    <source>
        <dbReference type="ARBA" id="ARBA00001962"/>
    </source>
</evidence>
<evidence type="ECO:0000256" key="3">
    <source>
        <dbReference type="ARBA" id="ARBA00012274"/>
    </source>
</evidence>
<feature type="compositionally biased region" description="Basic and acidic residues" evidence="4">
    <location>
        <begin position="308"/>
        <end position="320"/>
    </location>
</feature>
<sequence length="320" mass="37224">MASLEPILQENKDRFVIFPVKHHDIWDWYKKMEANFWTAEEIDLQQDLNHWNTNLGTGERNFIKHILAFFATSHAVLRENLAKNFVNEVQYPEARSFYGFQISRENIHFETYSLLINTYIKDEQEKTAFFKASAHQKKNMWAQKWGKSSSFAERLIAFAAIEKIFFSGAFCSIFWLGKQGLLPGLYLASQLVARDKGVQSGFGAHLHNKHLVNRLPKERRREIILEAHNLEREFITASFPNELMGMKCESLLHYLESDTDQLLLQLECTKEFGTEDPLSPMDPDSLQEKTHFLEKRVGAFKNAGTTNKEPEPFRSKNQES</sequence>
<proteinExistence type="inferred from homology"/>
<dbReference type="Gene3D" id="1.10.620.20">
    <property type="entry name" value="Ribonucleotide Reductase, subunit A"/>
    <property type="match status" value="1"/>
</dbReference>
<dbReference type="InterPro" id="IPR000358">
    <property type="entry name" value="RNR_small_fam"/>
</dbReference>
<reference evidence="5" key="1">
    <citation type="submission" date="2021-02" db="EMBL/GenBank/DDBJ databases">
        <title>Salinimicrobium sp. nov. isolated from seawater in Tongyeong, Republic of Korea.</title>
        <authorList>
            <person name="Lee S.-J."/>
        </authorList>
    </citation>
    <scope>NUCLEOTIDE SEQUENCE</scope>
    <source>
        <strain evidence="5">HN-2-9-2</strain>
    </source>
</reference>
<evidence type="ECO:0000313" key="6">
    <source>
        <dbReference type="Proteomes" id="UP001163981"/>
    </source>
</evidence>
<dbReference type="EC" id="1.17.4.1" evidence="3"/>
<evidence type="ECO:0000256" key="4">
    <source>
        <dbReference type="SAM" id="MobiDB-lite"/>
    </source>
</evidence>
<dbReference type="Pfam" id="PF00268">
    <property type="entry name" value="Ribonuc_red_sm"/>
    <property type="match status" value="1"/>
</dbReference>
<dbReference type="PANTHER" id="PTHR23409">
    <property type="entry name" value="RIBONUCLEOSIDE-DIPHOSPHATE REDUCTASE SMALL CHAIN"/>
    <property type="match status" value="1"/>
</dbReference>
<dbReference type="InterPro" id="IPR012348">
    <property type="entry name" value="RNR-like"/>
</dbReference>
<gene>
    <name evidence="5" type="ORF">JRG66_06550</name>
</gene>
<name>A0ABY6NUE5_9FLAO</name>
<comment type="similarity">
    <text evidence="2">Belongs to the ribonucleoside diphosphate reductase small chain family.</text>
</comment>
<evidence type="ECO:0000256" key="2">
    <source>
        <dbReference type="ARBA" id="ARBA00009303"/>
    </source>
</evidence>
<dbReference type="SUPFAM" id="SSF47240">
    <property type="entry name" value="Ferritin-like"/>
    <property type="match status" value="1"/>
</dbReference>
<dbReference type="PANTHER" id="PTHR23409:SF18">
    <property type="entry name" value="RIBONUCLEOSIDE-DIPHOSPHATE REDUCTASE SUBUNIT M2"/>
    <property type="match status" value="1"/>
</dbReference>